<dbReference type="EMBL" id="BGZI01000020">
    <property type="protein sequence ID" value="GBO89156.1"/>
    <property type="molecule type" value="Genomic_DNA"/>
</dbReference>
<comment type="caution">
    <text evidence="1">The sequence shown here is derived from an EMBL/GenBank/DDBJ whole genome shotgun (WGS) entry which is preliminary data.</text>
</comment>
<evidence type="ECO:0000313" key="2">
    <source>
        <dbReference type="Proteomes" id="UP000387223"/>
    </source>
</evidence>
<dbReference type="AlphaFoldDB" id="A0A5M3Q207"/>
<protein>
    <submittedName>
        <fullName evidence="1">Uncharacterized protein</fullName>
    </submittedName>
</protein>
<accession>A0A5M3Q207</accession>
<proteinExistence type="predicted"/>
<reference evidence="1 2" key="1">
    <citation type="journal article" date="2019" name="J. Gen. Appl. Microbiol.">
        <title>Aerobic degradation of cis-dichloroethene by the marine bacterium Marinobacter salsuginis strain 5N-3.</title>
        <authorList>
            <person name="Inoue Y."/>
            <person name="Fukunaga Y."/>
            <person name="Katsumata H."/>
            <person name="Ohji S."/>
            <person name="Hosoyama A."/>
            <person name="Mori K."/>
            <person name="Ando K."/>
        </authorList>
    </citation>
    <scope>NUCLEOTIDE SEQUENCE [LARGE SCALE GENOMIC DNA]</scope>
    <source>
        <strain evidence="1 2">NBRC 109114</strain>
    </source>
</reference>
<organism evidence="1 2">
    <name type="scientific">Marinobacter salsuginis</name>
    <dbReference type="NCBI Taxonomy" id="418719"/>
    <lineage>
        <taxon>Bacteria</taxon>
        <taxon>Pseudomonadati</taxon>
        <taxon>Pseudomonadota</taxon>
        <taxon>Gammaproteobacteria</taxon>
        <taxon>Pseudomonadales</taxon>
        <taxon>Marinobacteraceae</taxon>
        <taxon>Marinobacter</taxon>
    </lineage>
</organism>
<name>A0A5M3Q207_9GAMM</name>
<evidence type="ECO:0000313" key="1">
    <source>
        <dbReference type="EMBL" id="GBO89156.1"/>
    </source>
</evidence>
<dbReference type="Proteomes" id="UP000387223">
    <property type="component" value="Unassembled WGS sequence"/>
</dbReference>
<sequence>MQPSDIAIISENIAAPIPLTDRFGEYIPRKTFKDSWSFNGAASQSYENLRGHYDQGEMDAEGNSLYAGFSVGDPRNHLHREISFVAVYNGKLGILSEVELNAHYNGAAGKTGENDLSDSQFVEMAATLQARLADLSARYPQTDFFITHGNKVTLDGRIVVNAFTPLLDGELPGGLRLTPEYKMVMISPYFVSGEGADITSCRTLYRIAVDLEELVSDMAADTEETAA</sequence>
<gene>
    <name evidence="1" type="ORF">MSSD14B_28240</name>
</gene>
<dbReference type="RefSeq" id="WP_136631134.1">
    <property type="nucleotide sequence ID" value="NZ_BGZI01000020.1"/>
</dbReference>